<dbReference type="STRING" id="1328759.A0A5C2S9G6"/>
<reference evidence="1" key="1">
    <citation type="journal article" date="2018" name="Genome Biol. Evol.">
        <title>Genomics and development of Lentinus tigrinus, a white-rot wood-decaying mushroom with dimorphic fruiting bodies.</title>
        <authorList>
            <person name="Wu B."/>
            <person name="Xu Z."/>
            <person name="Knudson A."/>
            <person name="Carlson A."/>
            <person name="Chen N."/>
            <person name="Kovaka S."/>
            <person name="LaButti K."/>
            <person name="Lipzen A."/>
            <person name="Pennachio C."/>
            <person name="Riley R."/>
            <person name="Schakwitz W."/>
            <person name="Umezawa K."/>
            <person name="Ohm R.A."/>
            <person name="Grigoriev I.V."/>
            <person name="Nagy L.G."/>
            <person name="Gibbons J."/>
            <person name="Hibbett D."/>
        </authorList>
    </citation>
    <scope>NUCLEOTIDE SEQUENCE [LARGE SCALE GENOMIC DNA]</scope>
    <source>
        <strain evidence="1">ALCF2SS1-6</strain>
    </source>
</reference>
<dbReference type="AlphaFoldDB" id="A0A5C2S9G6"/>
<protein>
    <submittedName>
        <fullName evidence="1">Uncharacterized protein</fullName>
    </submittedName>
</protein>
<sequence length="164" mass="18227">MPSRQSEIRCSNPAVKRIISLVYRGDEREALTVTVPTSIHPTRDCLAVPRYPGFEHIVGNQYPLQEAWVTIHDDDGTAHRFLIAAQYSCDLEVNRSLRNVLDATPWQGDLIVMRGGSTVSVVNMGSAEFRQRAEIAVRKFLVESADLVAAAAHNNVPLDLPTQF</sequence>
<dbReference type="Proteomes" id="UP000313359">
    <property type="component" value="Unassembled WGS sequence"/>
</dbReference>
<dbReference type="EMBL" id="ML122266">
    <property type="protein sequence ID" value="RPD60442.1"/>
    <property type="molecule type" value="Genomic_DNA"/>
</dbReference>
<organism evidence="1 2">
    <name type="scientific">Lentinus tigrinus ALCF2SS1-6</name>
    <dbReference type="NCBI Taxonomy" id="1328759"/>
    <lineage>
        <taxon>Eukaryota</taxon>
        <taxon>Fungi</taxon>
        <taxon>Dikarya</taxon>
        <taxon>Basidiomycota</taxon>
        <taxon>Agaricomycotina</taxon>
        <taxon>Agaricomycetes</taxon>
        <taxon>Polyporales</taxon>
        <taxon>Polyporaceae</taxon>
        <taxon>Lentinus</taxon>
    </lineage>
</organism>
<evidence type="ECO:0000313" key="1">
    <source>
        <dbReference type="EMBL" id="RPD60442.1"/>
    </source>
</evidence>
<keyword evidence="2" id="KW-1185">Reference proteome</keyword>
<dbReference type="OrthoDB" id="2735651at2759"/>
<evidence type="ECO:0000313" key="2">
    <source>
        <dbReference type="Proteomes" id="UP000313359"/>
    </source>
</evidence>
<name>A0A5C2S9G6_9APHY</name>
<gene>
    <name evidence="1" type="ORF">L227DRAFT_502176</name>
</gene>
<accession>A0A5C2S9G6</accession>
<proteinExistence type="predicted"/>